<dbReference type="OrthoDB" id="31794at2"/>
<dbReference type="EMBL" id="QWLB01000002">
    <property type="protein sequence ID" value="RIH93858.1"/>
    <property type="molecule type" value="Genomic_DNA"/>
</dbReference>
<protein>
    <submittedName>
        <fullName evidence="3">Putative PEP-CTERM system TPR-repeat lipoprotein</fullName>
    </submittedName>
</protein>
<proteinExistence type="predicted"/>
<feature type="repeat" description="TPR" evidence="1">
    <location>
        <begin position="126"/>
        <end position="159"/>
    </location>
</feature>
<keyword evidence="3" id="KW-0449">Lipoprotein</keyword>
<keyword evidence="4" id="KW-1185">Reference proteome</keyword>
<name>A0A399FC95_9DEIN</name>
<organism evidence="3 4">
    <name type="scientific">Meiothermus granaticius NBRC 107808</name>
    <dbReference type="NCBI Taxonomy" id="1227551"/>
    <lineage>
        <taxon>Bacteria</taxon>
        <taxon>Thermotogati</taxon>
        <taxon>Deinococcota</taxon>
        <taxon>Deinococci</taxon>
        <taxon>Thermales</taxon>
        <taxon>Thermaceae</taxon>
        <taxon>Meiothermus</taxon>
    </lineage>
</organism>
<dbReference type="GO" id="GO:0006493">
    <property type="term" value="P:protein O-linked glycosylation"/>
    <property type="evidence" value="ECO:0007669"/>
    <property type="project" value="InterPro"/>
</dbReference>
<dbReference type="SMART" id="SM00028">
    <property type="entry name" value="TPR"/>
    <property type="match status" value="3"/>
</dbReference>
<dbReference type="RefSeq" id="WP_119355743.1">
    <property type="nucleotide sequence ID" value="NZ_BJXM01000004.1"/>
</dbReference>
<dbReference type="PROSITE" id="PS50005">
    <property type="entry name" value="TPR"/>
    <property type="match status" value="1"/>
</dbReference>
<keyword evidence="2" id="KW-1133">Transmembrane helix</keyword>
<dbReference type="PANTHER" id="PTHR44366:SF1">
    <property type="entry name" value="UDP-N-ACETYLGLUCOSAMINE--PEPTIDE N-ACETYLGLUCOSAMINYLTRANSFERASE 110 KDA SUBUNIT"/>
    <property type="match status" value="1"/>
</dbReference>
<gene>
    <name evidence="3" type="ORF">Mgrana_00207</name>
</gene>
<keyword evidence="2" id="KW-0472">Membrane</keyword>
<evidence type="ECO:0000256" key="1">
    <source>
        <dbReference type="PROSITE-ProRule" id="PRU00339"/>
    </source>
</evidence>
<comment type="caution">
    <text evidence="3">The sequence shown here is derived from an EMBL/GenBank/DDBJ whole genome shotgun (WGS) entry which is preliminary data.</text>
</comment>
<evidence type="ECO:0000313" key="4">
    <source>
        <dbReference type="Proteomes" id="UP000266178"/>
    </source>
</evidence>
<dbReference type="GO" id="GO:0097363">
    <property type="term" value="F:protein O-acetylglucosaminyltransferase activity"/>
    <property type="evidence" value="ECO:0007669"/>
    <property type="project" value="TreeGrafter"/>
</dbReference>
<dbReference type="Pfam" id="PF13414">
    <property type="entry name" value="TPR_11"/>
    <property type="match status" value="1"/>
</dbReference>
<dbReference type="PANTHER" id="PTHR44366">
    <property type="entry name" value="UDP-N-ACETYLGLUCOSAMINE--PEPTIDE N-ACETYLGLUCOSAMINYLTRANSFERASE 110 KDA SUBUNIT"/>
    <property type="match status" value="1"/>
</dbReference>
<dbReference type="InterPro" id="IPR011990">
    <property type="entry name" value="TPR-like_helical_dom_sf"/>
</dbReference>
<dbReference type="Proteomes" id="UP000266178">
    <property type="component" value="Unassembled WGS sequence"/>
</dbReference>
<sequence length="238" mass="26809">MNELIKTGRYDEARARLLAGEGGDADGLAVLLELRDWLRLKEYAWARKVLRQEGTWLEPYLQIEQAQAALTAFEGQDEAALSAYLEDPHLGAEAWCCLGLLRVRRGDLEGGRVAFEQALLRDKGHFRAKTNLANLLQEEGKLGEAIAAYQEVLQLNPDYALAHHNLGAAYRKQGDLSKSVYHVKRAQRLQLRPPARVPRDRATPGEANPLPRPSWVGLGGRWWVWLLVIAAAYFLLHR</sequence>
<dbReference type="InterPro" id="IPR037919">
    <property type="entry name" value="OGT"/>
</dbReference>
<keyword evidence="2" id="KW-0812">Transmembrane</keyword>
<dbReference type="AlphaFoldDB" id="A0A399FC95"/>
<reference evidence="3 4" key="1">
    <citation type="submission" date="2018-08" db="EMBL/GenBank/DDBJ databases">
        <title>Meiothermus granaticius genome AF-68 sequencing project.</title>
        <authorList>
            <person name="Da Costa M.S."/>
            <person name="Albuquerque L."/>
            <person name="Raposo P."/>
            <person name="Froufe H.J.C."/>
            <person name="Barroso C.S."/>
            <person name="Egas C."/>
        </authorList>
    </citation>
    <scope>NUCLEOTIDE SEQUENCE [LARGE SCALE GENOMIC DNA]</scope>
    <source>
        <strain evidence="3 4">AF-68</strain>
    </source>
</reference>
<evidence type="ECO:0000256" key="2">
    <source>
        <dbReference type="SAM" id="Phobius"/>
    </source>
</evidence>
<accession>A0A399FC95</accession>
<keyword evidence="1" id="KW-0802">TPR repeat</keyword>
<dbReference type="InterPro" id="IPR019734">
    <property type="entry name" value="TPR_rpt"/>
</dbReference>
<feature type="transmembrane region" description="Helical" evidence="2">
    <location>
        <begin position="215"/>
        <end position="236"/>
    </location>
</feature>
<dbReference type="SUPFAM" id="SSF48452">
    <property type="entry name" value="TPR-like"/>
    <property type="match status" value="1"/>
</dbReference>
<dbReference type="PROSITE" id="PS50293">
    <property type="entry name" value="TPR_REGION"/>
    <property type="match status" value="1"/>
</dbReference>
<dbReference type="Gene3D" id="1.25.40.10">
    <property type="entry name" value="Tetratricopeptide repeat domain"/>
    <property type="match status" value="1"/>
</dbReference>
<evidence type="ECO:0000313" key="3">
    <source>
        <dbReference type="EMBL" id="RIH93858.1"/>
    </source>
</evidence>